<dbReference type="GO" id="GO:0006355">
    <property type="term" value="P:regulation of DNA-templated transcription"/>
    <property type="evidence" value="ECO:0007669"/>
    <property type="project" value="InterPro"/>
</dbReference>
<dbReference type="Pfam" id="PF03693">
    <property type="entry name" value="ParD_antitoxin"/>
    <property type="match status" value="1"/>
</dbReference>
<dbReference type="NCBIfam" id="TIGR02606">
    <property type="entry name" value="antidote_CC2985"/>
    <property type="match status" value="1"/>
</dbReference>
<evidence type="ECO:0000256" key="1">
    <source>
        <dbReference type="ARBA" id="ARBA00008580"/>
    </source>
</evidence>
<dbReference type="InterPro" id="IPR038296">
    <property type="entry name" value="ParD_sf"/>
</dbReference>
<comment type="similarity">
    <text evidence="1">Belongs to the ParD antitoxin family.</text>
</comment>
<proteinExistence type="inferred from homology"/>
<evidence type="ECO:0000256" key="2">
    <source>
        <dbReference type="ARBA" id="ARBA00022649"/>
    </source>
</evidence>
<evidence type="ECO:0000313" key="3">
    <source>
        <dbReference type="EMBL" id="SCM72223.1"/>
    </source>
</evidence>
<reference evidence="3" key="1">
    <citation type="submission" date="2016-08" db="EMBL/GenBank/DDBJ databases">
        <authorList>
            <person name="Seilhamer J.J."/>
        </authorList>
    </citation>
    <scope>NUCLEOTIDE SEQUENCE</scope>
    <source>
        <strain evidence="3">86</strain>
    </source>
</reference>
<dbReference type="EMBL" id="FMJD01000002">
    <property type="protein sequence ID" value="SCM72223.1"/>
    <property type="molecule type" value="Genomic_DNA"/>
</dbReference>
<dbReference type="CDD" id="cd22231">
    <property type="entry name" value="RHH_NikR_HicB-like"/>
    <property type="match status" value="1"/>
</dbReference>
<gene>
    <name evidence="3" type="ORF">KL86PLE_100511</name>
</gene>
<keyword evidence="2" id="KW-1277">Toxin-antitoxin system</keyword>
<sequence length="97" mass="10560">MRTTRSLSITLPHDMAEMVRAKVSSGQYATESEVVRDGLRILATRDSIVEKWLREEVAATFDAVEADPAGTTASAAETWRQLQAHMDAKAVDPASGK</sequence>
<dbReference type="AlphaFoldDB" id="A0A212L3S8"/>
<dbReference type="PANTHER" id="PTHR36582:SF2">
    <property type="entry name" value="ANTITOXIN PARD"/>
    <property type="match status" value="1"/>
</dbReference>
<dbReference type="Gene3D" id="6.10.10.120">
    <property type="entry name" value="Antitoxin ParD1-like"/>
    <property type="match status" value="1"/>
</dbReference>
<dbReference type="InterPro" id="IPR022789">
    <property type="entry name" value="ParD"/>
</dbReference>
<protein>
    <submittedName>
        <fullName evidence="3">Putative transcriptional regulator, CopG/Arc/MetJ family protein</fullName>
    </submittedName>
</protein>
<name>A0A212L3S8_9HYPH</name>
<organism evidence="3">
    <name type="scientific">uncultured Pleomorphomonas sp</name>
    <dbReference type="NCBI Taxonomy" id="442121"/>
    <lineage>
        <taxon>Bacteria</taxon>
        <taxon>Pseudomonadati</taxon>
        <taxon>Pseudomonadota</taxon>
        <taxon>Alphaproteobacteria</taxon>
        <taxon>Hyphomicrobiales</taxon>
        <taxon>Pleomorphomonadaceae</taxon>
        <taxon>Pleomorphomonas</taxon>
        <taxon>environmental samples</taxon>
    </lineage>
</organism>
<dbReference type="SUPFAM" id="SSF47598">
    <property type="entry name" value="Ribbon-helix-helix"/>
    <property type="match status" value="1"/>
</dbReference>
<dbReference type="PANTHER" id="PTHR36582">
    <property type="entry name" value="ANTITOXIN PARD"/>
    <property type="match status" value="1"/>
</dbReference>
<accession>A0A212L3S8</accession>
<dbReference type="InterPro" id="IPR010985">
    <property type="entry name" value="Ribbon_hlx_hlx"/>
</dbReference>
<dbReference type="RefSeq" id="WP_100078556.1">
    <property type="nucleotide sequence ID" value="NZ_LT608334.1"/>
</dbReference>